<name>A0ABR1F1M5_9ASCO</name>
<keyword evidence="6 10" id="KW-0863">Zinc-finger</keyword>
<dbReference type="RefSeq" id="XP_064766767.1">
    <property type="nucleotide sequence ID" value="XM_064913191.1"/>
</dbReference>
<evidence type="ECO:0000256" key="5">
    <source>
        <dbReference type="ARBA" id="ARBA00022723"/>
    </source>
</evidence>
<evidence type="ECO:0000256" key="2">
    <source>
        <dbReference type="ARBA" id="ARBA00004718"/>
    </source>
</evidence>
<evidence type="ECO:0000256" key="11">
    <source>
        <dbReference type="SAM" id="MobiDB-lite"/>
    </source>
</evidence>
<evidence type="ECO:0000313" key="13">
    <source>
        <dbReference type="EMBL" id="KAK7203734.1"/>
    </source>
</evidence>
<dbReference type="GeneID" id="90038703"/>
<evidence type="ECO:0000256" key="4">
    <source>
        <dbReference type="ARBA" id="ARBA00022679"/>
    </source>
</evidence>
<evidence type="ECO:0000256" key="6">
    <source>
        <dbReference type="ARBA" id="ARBA00022771"/>
    </source>
</evidence>
<evidence type="ECO:0000256" key="9">
    <source>
        <dbReference type="ARBA" id="ARBA00023242"/>
    </source>
</evidence>
<comment type="pathway">
    <text evidence="2">Protein modification; protein sumoylation.</text>
</comment>
<keyword evidence="7" id="KW-0833">Ubl conjugation pathway</keyword>
<evidence type="ECO:0000256" key="3">
    <source>
        <dbReference type="ARBA" id="ARBA00008212"/>
    </source>
</evidence>
<keyword evidence="4" id="KW-0808">Transferase</keyword>
<dbReference type="CDD" id="cd16651">
    <property type="entry name" value="SPL-RING_NSE2"/>
    <property type="match status" value="1"/>
</dbReference>
<keyword evidence="5" id="KW-0479">Metal-binding</keyword>
<accession>A0ABR1F1M5</accession>
<dbReference type="InterPro" id="IPR026846">
    <property type="entry name" value="Nse2(Mms21)"/>
</dbReference>
<sequence>MADLYDDLLSDDDGQAPVQTQEADTRPLYMRDHELAIITKQTTDLTTAMSSQFKLLKTFITESAVARAEGAATDSDVYDTCFRELLDIEEGLKAGPKVMGEITGRKEKQVGDPAAFFEHLMELEAMGIEGVSDRKKYQRNEEYIEFRKGVWEAMYDDDDEIEPPAPDKWFDRQTGTVKSLATVHDILINGENTADAAGNSDDELVVARTKISLKCPLTLQLFVNPVTSTKCPHSFSNDAIRQMFGRTTQIECPVGGCMKKLRVSDLKPDRKLERKVERFKARRAKEQQDEEVDEI</sequence>
<dbReference type="SUPFAM" id="SSF57850">
    <property type="entry name" value="RING/U-box"/>
    <property type="match status" value="1"/>
</dbReference>
<evidence type="ECO:0000256" key="7">
    <source>
        <dbReference type="ARBA" id="ARBA00022786"/>
    </source>
</evidence>
<proteinExistence type="inferred from homology"/>
<comment type="subcellular location">
    <subcellularLocation>
        <location evidence="1">Nucleus</location>
    </subcellularLocation>
</comment>
<keyword evidence="14" id="KW-1185">Reference proteome</keyword>
<dbReference type="EMBL" id="JBBJBU010000010">
    <property type="protein sequence ID" value="KAK7203734.1"/>
    <property type="molecule type" value="Genomic_DNA"/>
</dbReference>
<dbReference type="GO" id="GO:0008270">
    <property type="term" value="F:zinc ion binding"/>
    <property type="evidence" value="ECO:0007669"/>
    <property type="project" value="UniProtKB-KW"/>
</dbReference>
<gene>
    <name evidence="13" type="ORF">BZA70DRAFT_281944</name>
</gene>
<keyword evidence="9" id="KW-0539">Nucleus</keyword>
<dbReference type="InterPro" id="IPR013083">
    <property type="entry name" value="Znf_RING/FYVE/PHD"/>
</dbReference>
<dbReference type="Proteomes" id="UP001498771">
    <property type="component" value="Unassembled WGS sequence"/>
</dbReference>
<dbReference type="InterPro" id="IPR004181">
    <property type="entry name" value="Znf_MIZ"/>
</dbReference>
<dbReference type="PANTHER" id="PTHR21330:SF1">
    <property type="entry name" value="E3 SUMO-PROTEIN LIGASE NSE2"/>
    <property type="match status" value="1"/>
</dbReference>
<dbReference type="PANTHER" id="PTHR21330">
    <property type="entry name" value="E3 SUMO-PROTEIN LIGASE NSE2"/>
    <property type="match status" value="1"/>
</dbReference>
<evidence type="ECO:0000313" key="14">
    <source>
        <dbReference type="Proteomes" id="UP001498771"/>
    </source>
</evidence>
<evidence type="ECO:0000256" key="10">
    <source>
        <dbReference type="PROSITE-ProRule" id="PRU00452"/>
    </source>
</evidence>
<feature type="domain" description="SP-RING-type" evidence="12">
    <location>
        <begin position="200"/>
        <end position="281"/>
    </location>
</feature>
<dbReference type="Gene3D" id="3.30.40.10">
    <property type="entry name" value="Zinc/RING finger domain, C3HC4 (zinc finger)"/>
    <property type="match status" value="1"/>
</dbReference>
<comment type="caution">
    <text evidence="13">The sequence shown here is derived from an EMBL/GenBank/DDBJ whole genome shotgun (WGS) entry which is preliminary data.</text>
</comment>
<reference evidence="13 14" key="1">
    <citation type="submission" date="2024-03" db="EMBL/GenBank/DDBJ databases">
        <title>Genome-scale model development and genomic sequencing of the oleaginous clade Lipomyces.</title>
        <authorList>
            <consortium name="Lawrence Berkeley National Laboratory"/>
            <person name="Czajka J.J."/>
            <person name="Han Y."/>
            <person name="Kim J."/>
            <person name="Mondo S.J."/>
            <person name="Hofstad B.A."/>
            <person name="Robles A."/>
            <person name="Haridas S."/>
            <person name="Riley R."/>
            <person name="LaButti K."/>
            <person name="Pangilinan J."/>
            <person name="Andreopoulos W."/>
            <person name="Lipzen A."/>
            <person name="Yan J."/>
            <person name="Wang M."/>
            <person name="Ng V."/>
            <person name="Grigoriev I.V."/>
            <person name="Spatafora J.W."/>
            <person name="Magnuson J.K."/>
            <person name="Baker S.E."/>
            <person name="Pomraning K.R."/>
        </authorList>
    </citation>
    <scope>NUCLEOTIDE SEQUENCE [LARGE SCALE GENOMIC DNA]</scope>
    <source>
        <strain evidence="13 14">Phaff 52-87</strain>
    </source>
</reference>
<comment type="similarity">
    <text evidence="3">Belongs to the NSE2 family.</text>
</comment>
<dbReference type="PROSITE" id="PS51044">
    <property type="entry name" value="ZF_SP_RING"/>
    <property type="match status" value="1"/>
</dbReference>
<keyword evidence="8" id="KW-0862">Zinc</keyword>
<protein>
    <submittedName>
        <fullName evidence="13">Zinc-finger of the MIZ type in Nse subunit-domain-containing protein</fullName>
    </submittedName>
</protein>
<evidence type="ECO:0000256" key="1">
    <source>
        <dbReference type="ARBA" id="ARBA00004123"/>
    </source>
</evidence>
<dbReference type="Pfam" id="PF11789">
    <property type="entry name" value="zf-Nse"/>
    <property type="match status" value="1"/>
</dbReference>
<feature type="region of interest" description="Disordered" evidence="11">
    <location>
        <begin position="1"/>
        <end position="23"/>
    </location>
</feature>
<organism evidence="13 14">
    <name type="scientific">Myxozyma melibiosi</name>
    <dbReference type="NCBI Taxonomy" id="54550"/>
    <lineage>
        <taxon>Eukaryota</taxon>
        <taxon>Fungi</taxon>
        <taxon>Dikarya</taxon>
        <taxon>Ascomycota</taxon>
        <taxon>Saccharomycotina</taxon>
        <taxon>Lipomycetes</taxon>
        <taxon>Lipomycetales</taxon>
        <taxon>Lipomycetaceae</taxon>
        <taxon>Myxozyma</taxon>
    </lineage>
</organism>
<evidence type="ECO:0000259" key="12">
    <source>
        <dbReference type="PROSITE" id="PS51044"/>
    </source>
</evidence>
<evidence type="ECO:0000256" key="8">
    <source>
        <dbReference type="ARBA" id="ARBA00022833"/>
    </source>
</evidence>
<feature type="compositionally biased region" description="Acidic residues" evidence="11">
    <location>
        <begin position="1"/>
        <end position="14"/>
    </location>
</feature>